<sequence length="273" mass="31046">MSANDSGIENSNDSNDLALTFRTAFKNLTDFATRMESTMNASKSTQQPHSTHNQFRYRTGKMKSSKQNITIPPYYYHRALGWPSNERKLRVAASISNVELLTKYLETGVNPNGCDDMQRTALHLAASRGFNDIVAQLLKYGANPNQKDLLGNTPLHLAVCSASSINFNMTVRILLNHGSSVRCTDKMGRNPLDLANSKLSLMRRRSCHYPEANNILREMSILTAYLLWHFEREQRNDFEINSLEERMQNLSTQEVENEADKLLAKVEMLKLQN</sequence>
<dbReference type="Proteomes" id="UP001151699">
    <property type="component" value="Chromosome B"/>
</dbReference>
<organism evidence="5 6">
    <name type="scientific">Pseudolycoriella hygida</name>
    <dbReference type="NCBI Taxonomy" id="35572"/>
    <lineage>
        <taxon>Eukaryota</taxon>
        <taxon>Metazoa</taxon>
        <taxon>Ecdysozoa</taxon>
        <taxon>Arthropoda</taxon>
        <taxon>Hexapoda</taxon>
        <taxon>Insecta</taxon>
        <taxon>Pterygota</taxon>
        <taxon>Neoptera</taxon>
        <taxon>Endopterygota</taxon>
        <taxon>Diptera</taxon>
        <taxon>Nematocera</taxon>
        <taxon>Sciaroidea</taxon>
        <taxon>Sciaridae</taxon>
        <taxon>Pseudolycoriella</taxon>
    </lineage>
</organism>
<dbReference type="InterPro" id="IPR036770">
    <property type="entry name" value="Ankyrin_rpt-contain_sf"/>
</dbReference>
<evidence type="ECO:0000313" key="5">
    <source>
        <dbReference type="EMBL" id="KAJ6643662.1"/>
    </source>
</evidence>
<evidence type="ECO:0000256" key="2">
    <source>
        <dbReference type="ARBA" id="ARBA00023043"/>
    </source>
</evidence>
<feature type="repeat" description="ANK" evidence="3">
    <location>
        <begin position="150"/>
        <end position="186"/>
    </location>
</feature>
<keyword evidence="6" id="KW-1185">Reference proteome</keyword>
<dbReference type="AlphaFoldDB" id="A0A9Q0S356"/>
<keyword evidence="2 3" id="KW-0040">ANK repeat</keyword>
<dbReference type="EMBL" id="WJQU01000002">
    <property type="protein sequence ID" value="KAJ6643662.1"/>
    <property type="molecule type" value="Genomic_DNA"/>
</dbReference>
<dbReference type="PROSITE" id="PS50297">
    <property type="entry name" value="ANK_REP_REGION"/>
    <property type="match status" value="2"/>
</dbReference>
<dbReference type="PANTHER" id="PTHR24171">
    <property type="entry name" value="ANKYRIN REPEAT DOMAIN-CONTAINING PROTEIN 39-RELATED"/>
    <property type="match status" value="1"/>
</dbReference>
<accession>A0A9Q0S356</accession>
<dbReference type="Gene3D" id="1.25.40.20">
    <property type="entry name" value="Ankyrin repeat-containing domain"/>
    <property type="match status" value="2"/>
</dbReference>
<dbReference type="Pfam" id="PF12796">
    <property type="entry name" value="Ank_2"/>
    <property type="match status" value="1"/>
</dbReference>
<protein>
    <submittedName>
        <fullName evidence="5">Ankyrin repeat domain-containing protein 54</fullName>
    </submittedName>
</protein>
<keyword evidence="1" id="KW-0677">Repeat</keyword>
<dbReference type="PROSITE" id="PS50088">
    <property type="entry name" value="ANK_REPEAT"/>
    <property type="match status" value="2"/>
</dbReference>
<dbReference type="OrthoDB" id="7739385at2759"/>
<evidence type="ECO:0000256" key="4">
    <source>
        <dbReference type="SAM" id="Coils"/>
    </source>
</evidence>
<feature type="repeat" description="ANK" evidence="3">
    <location>
        <begin position="117"/>
        <end position="149"/>
    </location>
</feature>
<dbReference type="SMART" id="SM00248">
    <property type="entry name" value="ANK"/>
    <property type="match status" value="2"/>
</dbReference>
<gene>
    <name evidence="5" type="primary">ANKRD54</name>
    <name evidence="5" type="ORF">Bhyg_08626</name>
</gene>
<keyword evidence="4" id="KW-0175">Coiled coil</keyword>
<comment type="caution">
    <text evidence="5">The sequence shown here is derived from an EMBL/GenBank/DDBJ whole genome shotgun (WGS) entry which is preliminary data.</text>
</comment>
<dbReference type="InterPro" id="IPR002110">
    <property type="entry name" value="Ankyrin_rpt"/>
</dbReference>
<evidence type="ECO:0000256" key="3">
    <source>
        <dbReference type="PROSITE-ProRule" id="PRU00023"/>
    </source>
</evidence>
<proteinExistence type="predicted"/>
<evidence type="ECO:0000313" key="6">
    <source>
        <dbReference type="Proteomes" id="UP001151699"/>
    </source>
</evidence>
<evidence type="ECO:0000256" key="1">
    <source>
        <dbReference type="ARBA" id="ARBA00022737"/>
    </source>
</evidence>
<name>A0A9Q0S356_9DIPT</name>
<reference evidence="5" key="1">
    <citation type="submission" date="2022-07" db="EMBL/GenBank/DDBJ databases">
        <authorList>
            <person name="Trinca V."/>
            <person name="Uliana J.V.C."/>
            <person name="Torres T.T."/>
            <person name="Ward R.J."/>
            <person name="Monesi N."/>
        </authorList>
    </citation>
    <scope>NUCLEOTIDE SEQUENCE</scope>
    <source>
        <strain evidence="5">HSMRA1968</strain>
        <tissue evidence="5">Whole embryos</tissue>
    </source>
</reference>
<dbReference type="SUPFAM" id="SSF48403">
    <property type="entry name" value="Ankyrin repeat"/>
    <property type="match status" value="1"/>
</dbReference>
<feature type="coiled-coil region" evidence="4">
    <location>
        <begin position="240"/>
        <end position="272"/>
    </location>
</feature>